<dbReference type="SUPFAM" id="SSF53756">
    <property type="entry name" value="UDP-Glycosyltransferase/glycogen phosphorylase"/>
    <property type="match status" value="1"/>
</dbReference>
<dbReference type="CDD" id="cd03811">
    <property type="entry name" value="GT4_GT28_WabH-like"/>
    <property type="match status" value="1"/>
</dbReference>
<dbReference type="EMBL" id="CP049869">
    <property type="protein sequence ID" value="QIK78246.1"/>
    <property type="molecule type" value="Genomic_DNA"/>
</dbReference>
<feature type="domain" description="Glycosyltransferase subfamily 4-like N-terminal" evidence="3">
    <location>
        <begin position="13"/>
        <end position="178"/>
    </location>
</feature>
<gene>
    <name evidence="4" type="ORF">G7077_04340</name>
</gene>
<dbReference type="InterPro" id="IPR028098">
    <property type="entry name" value="Glyco_trans_4-like_N"/>
</dbReference>
<protein>
    <submittedName>
        <fullName evidence="4">Glycosyltransferase</fullName>
    </submittedName>
</protein>
<keyword evidence="1" id="KW-0328">Glycosyltransferase</keyword>
<name>A0A6G7YNE9_9SPHN</name>
<accession>A0A6G7YNE9</accession>
<dbReference type="Proteomes" id="UP000503222">
    <property type="component" value="Chromosome"/>
</dbReference>
<dbReference type="Gene3D" id="3.40.50.2000">
    <property type="entry name" value="Glycogen Phosphorylase B"/>
    <property type="match status" value="2"/>
</dbReference>
<dbReference type="PANTHER" id="PTHR12526:SF510">
    <property type="entry name" value="D-INOSITOL 3-PHOSPHATE GLYCOSYLTRANSFERASE"/>
    <property type="match status" value="1"/>
</dbReference>
<keyword evidence="2 4" id="KW-0808">Transferase</keyword>
<dbReference type="Pfam" id="PF13439">
    <property type="entry name" value="Glyco_transf_4"/>
    <property type="match status" value="1"/>
</dbReference>
<dbReference type="RefSeq" id="WP_166410639.1">
    <property type="nucleotide sequence ID" value="NZ_CP049869.1"/>
</dbReference>
<sequence length="370" mass="39592">MKIALFIDDLEPSGVVVNALALSRTFAEQGWQVSLLAANASGALGSEVATAVRTVNLLNGPREPSRKRRMRRSVWPLRSYIKREQPQVLLSVGNQGHVAAALATMGLPTRLVVRVSNDLGHGRSHLSPRAYWNRAKFRFIARRSATMVFVSTQLLAAAAQRIPSIAAKGKVIANGVDAQMVRRRASEPTVLPWSTNDDEPTAVAVGRLVEQKNFSALIEALSIARRSMSIRLMIVGAGPLLQALRHQGEKLGLGPSALQIIPPVSNPLPLMAAADVLVLPSLWEGASNVLLEALALGRPIVASATAGSAAEVLDGGRYGVLVNPRDPHDIAKALLRQVSTNPVLPGHRSADYDQGAALSAYVRIVSDLTW</sequence>
<organism evidence="4 5">
    <name type="scientific">Sphingomonas piscis</name>
    <dbReference type="NCBI Taxonomy" id="2714943"/>
    <lineage>
        <taxon>Bacteria</taxon>
        <taxon>Pseudomonadati</taxon>
        <taxon>Pseudomonadota</taxon>
        <taxon>Alphaproteobacteria</taxon>
        <taxon>Sphingomonadales</taxon>
        <taxon>Sphingomonadaceae</taxon>
        <taxon>Sphingomonas</taxon>
    </lineage>
</organism>
<evidence type="ECO:0000259" key="3">
    <source>
        <dbReference type="Pfam" id="PF13439"/>
    </source>
</evidence>
<reference evidence="4 5" key="1">
    <citation type="submission" date="2020-03" db="EMBL/GenBank/DDBJ databases">
        <title>Sphingomonas sp. nov., isolated from fish.</title>
        <authorList>
            <person name="Hyun D.-W."/>
            <person name="Bae J.-W."/>
        </authorList>
    </citation>
    <scope>NUCLEOTIDE SEQUENCE [LARGE SCALE GENOMIC DNA]</scope>
    <source>
        <strain evidence="4 5">HDW15B</strain>
    </source>
</reference>
<evidence type="ECO:0000256" key="2">
    <source>
        <dbReference type="ARBA" id="ARBA00022679"/>
    </source>
</evidence>
<dbReference type="AlphaFoldDB" id="A0A6G7YNE9"/>
<keyword evidence="5" id="KW-1185">Reference proteome</keyword>
<dbReference type="Pfam" id="PF13692">
    <property type="entry name" value="Glyco_trans_1_4"/>
    <property type="match status" value="1"/>
</dbReference>
<evidence type="ECO:0000256" key="1">
    <source>
        <dbReference type="ARBA" id="ARBA00022676"/>
    </source>
</evidence>
<dbReference type="KEGG" id="spii:G7077_04340"/>
<proteinExistence type="predicted"/>
<evidence type="ECO:0000313" key="4">
    <source>
        <dbReference type="EMBL" id="QIK78246.1"/>
    </source>
</evidence>
<dbReference type="GO" id="GO:0016757">
    <property type="term" value="F:glycosyltransferase activity"/>
    <property type="evidence" value="ECO:0007669"/>
    <property type="project" value="UniProtKB-KW"/>
</dbReference>
<dbReference type="PANTHER" id="PTHR12526">
    <property type="entry name" value="GLYCOSYLTRANSFERASE"/>
    <property type="match status" value="1"/>
</dbReference>
<evidence type="ECO:0000313" key="5">
    <source>
        <dbReference type="Proteomes" id="UP000503222"/>
    </source>
</evidence>